<dbReference type="CDD" id="cd01948">
    <property type="entry name" value="EAL"/>
    <property type="match status" value="1"/>
</dbReference>
<evidence type="ECO:0000259" key="2">
    <source>
        <dbReference type="PROSITE" id="PS50110"/>
    </source>
</evidence>
<dbReference type="InterPro" id="IPR050706">
    <property type="entry name" value="Cyclic-di-GMP_PDE-like"/>
</dbReference>
<dbReference type="EMBL" id="CABWIL020000005">
    <property type="protein sequence ID" value="CAB3962279.1"/>
    <property type="molecule type" value="Genomic_DNA"/>
</dbReference>
<keyword evidence="1" id="KW-0597">Phosphoprotein</keyword>
<dbReference type="InterPro" id="IPR011006">
    <property type="entry name" value="CheY-like_superfamily"/>
</dbReference>
<dbReference type="RefSeq" id="WP_175220914.1">
    <property type="nucleotide sequence ID" value="NZ_CABWIL020000005.1"/>
</dbReference>
<accession>A0A6J5IUH5</accession>
<dbReference type="Pfam" id="PF00563">
    <property type="entry name" value="EAL"/>
    <property type="match status" value="1"/>
</dbReference>
<gene>
    <name evidence="4" type="ORF">BLA3211_01665</name>
</gene>
<dbReference type="Gene3D" id="3.40.50.2300">
    <property type="match status" value="1"/>
</dbReference>
<dbReference type="Proteomes" id="UP000494301">
    <property type="component" value="Unassembled WGS sequence"/>
</dbReference>
<dbReference type="SUPFAM" id="SSF52172">
    <property type="entry name" value="CheY-like"/>
    <property type="match status" value="1"/>
</dbReference>
<dbReference type="GO" id="GO:0000160">
    <property type="term" value="P:phosphorelay signal transduction system"/>
    <property type="evidence" value="ECO:0007669"/>
    <property type="project" value="InterPro"/>
</dbReference>
<protein>
    <submittedName>
        <fullName evidence="4">Diguanylate cyclase</fullName>
    </submittedName>
</protein>
<dbReference type="SMART" id="SM00448">
    <property type="entry name" value="REC"/>
    <property type="match status" value="1"/>
</dbReference>
<organism evidence="4 5">
    <name type="scientific">Burkholderia aenigmatica</name>
    <dbReference type="NCBI Taxonomy" id="2015348"/>
    <lineage>
        <taxon>Bacteria</taxon>
        <taxon>Pseudomonadati</taxon>
        <taxon>Pseudomonadota</taxon>
        <taxon>Betaproteobacteria</taxon>
        <taxon>Burkholderiales</taxon>
        <taxon>Burkholderiaceae</taxon>
        <taxon>Burkholderia</taxon>
        <taxon>Burkholderia cepacia complex</taxon>
    </lineage>
</organism>
<reference evidence="4 5" key="1">
    <citation type="submission" date="2020-04" db="EMBL/GenBank/DDBJ databases">
        <authorList>
            <person name="Depoorter E."/>
        </authorList>
    </citation>
    <scope>NUCLEOTIDE SEQUENCE [LARGE SCALE GENOMIC DNA]</scope>
    <source>
        <strain evidence="4 5">BCC0217</strain>
    </source>
</reference>
<dbReference type="InterPro" id="IPR035919">
    <property type="entry name" value="EAL_sf"/>
</dbReference>
<dbReference type="InterPro" id="IPR001633">
    <property type="entry name" value="EAL_dom"/>
</dbReference>
<dbReference type="PROSITE" id="PS50110">
    <property type="entry name" value="RESPONSE_REGULATORY"/>
    <property type="match status" value="1"/>
</dbReference>
<name>A0A6J5IUH5_9BURK</name>
<feature type="modified residue" description="4-aspartylphosphate" evidence="1">
    <location>
        <position position="66"/>
    </location>
</feature>
<dbReference type="PANTHER" id="PTHR33121:SF70">
    <property type="entry name" value="SIGNALING PROTEIN YKOW"/>
    <property type="match status" value="1"/>
</dbReference>
<dbReference type="PANTHER" id="PTHR33121">
    <property type="entry name" value="CYCLIC DI-GMP PHOSPHODIESTERASE PDEF"/>
    <property type="match status" value="1"/>
</dbReference>
<sequence>MNADASTLAWQVLLVDDEPAVHEVTRLVLRDLTFSGRPVIFHSAYSGEQCLAHLAAHPDTALTLLDVVMETDHAGLDVVQRIRRQLRNTDVQIVLRTGHPGMAPEAQVVTDYEINGYFVKTELTAQKLLSVVIAGLRSYQYLKTLRQKHTPQDGPSDDDAIGRVLDATRYRLLAQCQFELADGTPASVALLPEWPVADGWMPHAAVSGKIHGAVRISAVNAALLRDACALANAWRAERDHGAPAHDAAGRPLRISVPLLLPAAGNDADTFQHLTSLVRDALADAGLPGSALDIQLPGNLPSVSDGAEAARDACAQLRDMGVSITLNDIGNGPISLAHLRRLMPDRLQIAASGACDVADDAELAAIARAVIALGHTLGVQVLASGVTRAADLQFFKWEGCDLCQGDLTGARWDAENWRQMLPAS</sequence>
<evidence type="ECO:0000259" key="3">
    <source>
        <dbReference type="PROSITE" id="PS50883"/>
    </source>
</evidence>
<feature type="domain" description="EAL" evidence="3">
    <location>
        <begin position="154"/>
        <end position="423"/>
    </location>
</feature>
<dbReference type="PROSITE" id="PS50883">
    <property type="entry name" value="EAL"/>
    <property type="match status" value="1"/>
</dbReference>
<proteinExistence type="predicted"/>
<dbReference type="SUPFAM" id="SSF141868">
    <property type="entry name" value="EAL domain-like"/>
    <property type="match status" value="1"/>
</dbReference>
<dbReference type="GO" id="GO:0071111">
    <property type="term" value="F:cyclic-guanylate-specific phosphodiesterase activity"/>
    <property type="evidence" value="ECO:0007669"/>
    <property type="project" value="InterPro"/>
</dbReference>
<feature type="domain" description="Response regulatory" evidence="2">
    <location>
        <begin position="11"/>
        <end position="135"/>
    </location>
</feature>
<dbReference type="AlphaFoldDB" id="A0A6J5IUH5"/>
<dbReference type="Gene3D" id="3.20.20.450">
    <property type="entry name" value="EAL domain"/>
    <property type="match status" value="1"/>
</dbReference>
<dbReference type="InterPro" id="IPR001789">
    <property type="entry name" value="Sig_transdc_resp-reg_receiver"/>
</dbReference>
<evidence type="ECO:0000313" key="4">
    <source>
        <dbReference type="EMBL" id="CAB3962279.1"/>
    </source>
</evidence>
<dbReference type="Pfam" id="PF00072">
    <property type="entry name" value="Response_reg"/>
    <property type="match status" value="1"/>
</dbReference>
<evidence type="ECO:0000256" key="1">
    <source>
        <dbReference type="PROSITE-ProRule" id="PRU00169"/>
    </source>
</evidence>
<dbReference type="SMART" id="SM00052">
    <property type="entry name" value="EAL"/>
    <property type="match status" value="1"/>
</dbReference>
<evidence type="ECO:0000313" key="5">
    <source>
        <dbReference type="Proteomes" id="UP000494301"/>
    </source>
</evidence>